<gene>
    <name evidence="2" type="ORF">F9C07_2109840</name>
</gene>
<dbReference type="AlphaFoldDB" id="A0A7U2N3M6"/>
<feature type="compositionally biased region" description="Polar residues" evidence="1">
    <location>
        <begin position="149"/>
        <end position="162"/>
    </location>
</feature>
<organism evidence="2 3">
    <name type="scientific">Aspergillus flavus (strain ATCC 200026 / FGSC A1120 / IAM 13836 / NRRL 3357 / JCM 12722 / SRRC 167)</name>
    <dbReference type="NCBI Taxonomy" id="332952"/>
    <lineage>
        <taxon>Eukaryota</taxon>
        <taxon>Fungi</taxon>
        <taxon>Dikarya</taxon>
        <taxon>Ascomycota</taxon>
        <taxon>Pezizomycotina</taxon>
        <taxon>Eurotiomycetes</taxon>
        <taxon>Eurotiomycetidae</taxon>
        <taxon>Eurotiales</taxon>
        <taxon>Aspergillaceae</taxon>
        <taxon>Aspergillus</taxon>
        <taxon>Aspergillus subgen. Circumdati</taxon>
    </lineage>
</organism>
<protein>
    <submittedName>
        <fullName evidence="2">Uncharacterized protein</fullName>
    </submittedName>
</protein>
<name>A0A7U2N3M6_ASPFN</name>
<dbReference type="Proteomes" id="UP000596276">
    <property type="component" value="Chromosome 6"/>
</dbReference>
<evidence type="ECO:0000256" key="1">
    <source>
        <dbReference type="SAM" id="MobiDB-lite"/>
    </source>
</evidence>
<evidence type="ECO:0000313" key="2">
    <source>
        <dbReference type="EMBL" id="QRD94430.1"/>
    </source>
</evidence>
<dbReference type="EMBL" id="CP044623">
    <property type="protein sequence ID" value="QRD94430.1"/>
    <property type="molecule type" value="Genomic_DNA"/>
</dbReference>
<sequence length="243" mass="26582">MDRRAFRVLVLKRNESRLTAPWSRTRATASYEADGNWGQTHRSGGQISRMTATVVSSPLPITRTYDSLPELPLFPRPSLVLGAAADSVDLFCSASHTTSSNYLVFTSTPTPSGSMCPYMFGSQQCYDISLTDGYLTATYIVGIPGGSQGPESKNGQNWGSSNQDKEMINGEYVEKRNKTMGHGRGLRIKDVETSRGNISKNINGIRSVNRVSHNGDIRNTIQPASVNYAFKANGTSRNCTKDK</sequence>
<proteinExistence type="predicted"/>
<feature type="region of interest" description="Disordered" evidence="1">
    <location>
        <begin position="146"/>
        <end position="165"/>
    </location>
</feature>
<keyword evidence="3" id="KW-1185">Reference proteome</keyword>
<reference evidence="3" key="1">
    <citation type="journal article" date="2021" name="G3 (Bethesda)">
        <title>Chromosome assembled and annotated genome sequence of Aspergillus flavus NRRL 3357.</title>
        <authorList>
            <person name="Skerker J.M."/>
            <person name="Pianalto K.M."/>
            <person name="Mondo S.J."/>
            <person name="Yang K."/>
            <person name="Arkin A.P."/>
            <person name="Keller N.P."/>
            <person name="Grigoriev I.V."/>
            <person name="Louise Glass N.L."/>
        </authorList>
    </citation>
    <scope>NUCLEOTIDE SEQUENCE [LARGE SCALE GENOMIC DNA]</scope>
    <source>
        <strain evidence="3">ATCC 200026 / FGSC A1120 / IAM 13836 / NRRL 3357 / JCM 12722 / SRRC 167</strain>
    </source>
</reference>
<dbReference type="VEuPathDB" id="FungiDB:F9C07_2109840"/>
<evidence type="ECO:0000313" key="3">
    <source>
        <dbReference type="Proteomes" id="UP000596276"/>
    </source>
</evidence>
<accession>A0A7U2N3M6</accession>